<dbReference type="InterPro" id="IPR005801">
    <property type="entry name" value="ADC_synthase"/>
</dbReference>
<dbReference type="InterPro" id="IPR005256">
    <property type="entry name" value="Anth_synth_I_PabB"/>
</dbReference>
<keyword evidence="19" id="KW-1185">Reference proteome</keyword>
<evidence type="ECO:0000256" key="3">
    <source>
        <dbReference type="ARBA" id="ARBA00009562"/>
    </source>
</evidence>
<dbReference type="EC" id="4.1.3.27" evidence="5 15"/>
<dbReference type="GO" id="GO:0046872">
    <property type="term" value="F:metal ion binding"/>
    <property type="evidence" value="ECO:0007669"/>
    <property type="project" value="UniProtKB-KW"/>
</dbReference>
<keyword evidence="9 15" id="KW-0822">Tryptophan biosynthesis</keyword>
<evidence type="ECO:0000256" key="9">
    <source>
        <dbReference type="ARBA" id="ARBA00022822"/>
    </source>
</evidence>
<evidence type="ECO:0000313" key="19">
    <source>
        <dbReference type="Proteomes" id="UP000448867"/>
    </source>
</evidence>
<protein>
    <recommendedName>
        <fullName evidence="6 15">Anthranilate synthase component 1</fullName>
        <ecNumber evidence="5 15">4.1.3.27</ecNumber>
    </recommendedName>
</protein>
<gene>
    <name evidence="15" type="primary">trpE</name>
    <name evidence="18" type="ORF">GJU40_02285</name>
</gene>
<keyword evidence="7 15" id="KW-0028">Amino-acid biosynthesis</keyword>
<dbReference type="OrthoDB" id="9803598at2"/>
<dbReference type="NCBIfam" id="TIGR00564">
    <property type="entry name" value="trpE_most"/>
    <property type="match status" value="1"/>
</dbReference>
<sequence>MQTDFKMFSEAAKTYKTIPIVKKYKTDLLTPVKIFQSLEADAVYLLESNEAQSQWSNFSFVGLKPFLTLVEQNGDILLKDAEGYEVYRSDKLKEVFSFIQEKMAVMVPNLDIPFTGGAVGALSYEFISLTEPVSCKENQKAKCMLYICETIAAFNHKQNELTFIHYVPLSGGESIEELRTLYDIGVRKVEKYTRRLLSSPQLESLILPSVSRGKVDMSHVRSNYQKEEFERDVRNIQEYIKAGDIFQAVLSQRFEVDVTAAGFDLYRVLRAVNPSPYLFYIKFQHEELIGSSPERLVHVHQSRLEIHPIAGTRRRGRDDQDDELLGEELLSDEKEKAEHFMLVDLARNDIGRVAEYGTVQTPVLKELIRFSHVMHLVSKVTGRLREDIHPVEALLSSFPAGTVSGAPKIRAMQILSELETHPRNYYAGCVAYVGFDGNIDSCITIRTIQLKDGVASVQAGAGIVADSVPELEWKETINKASALLHSISIAEETFSKGGETENESFTY</sequence>
<dbReference type="RefSeq" id="WP_154306121.1">
    <property type="nucleotide sequence ID" value="NZ_WKKI01000002.1"/>
</dbReference>
<dbReference type="Proteomes" id="UP000448867">
    <property type="component" value="Unassembled WGS sequence"/>
</dbReference>
<dbReference type="Gene3D" id="3.60.120.10">
    <property type="entry name" value="Anthranilate synthase"/>
    <property type="match status" value="1"/>
</dbReference>
<feature type="domain" description="Chorismate-utilising enzyme C-terminal" evidence="16">
    <location>
        <begin position="226"/>
        <end position="479"/>
    </location>
</feature>
<evidence type="ECO:0000256" key="10">
    <source>
        <dbReference type="ARBA" id="ARBA00022842"/>
    </source>
</evidence>
<keyword evidence="11 15" id="KW-0057">Aromatic amino acid biosynthesis</keyword>
<feature type="domain" description="Anthranilate synthase component I N-terminal" evidence="17">
    <location>
        <begin position="27"/>
        <end position="162"/>
    </location>
</feature>
<dbReference type="UniPathway" id="UPA00035">
    <property type="reaction ID" value="UER00040"/>
</dbReference>
<accession>A0A7X2IWB1</accession>
<evidence type="ECO:0000256" key="11">
    <source>
        <dbReference type="ARBA" id="ARBA00023141"/>
    </source>
</evidence>
<comment type="similarity">
    <text evidence="3 15">Belongs to the anthranilate synthase component I family.</text>
</comment>
<evidence type="ECO:0000256" key="6">
    <source>
        <dbReference type="ARBA" id="ARBA00020653"/>
    </source>
</evidence>
<evidence type="ECO:0000256" key="13">
    <source>
        <dbReference type="ARBA" id="ARBA00025634"/>
    </source>
</evidence>
<evidence type="ECO:0000256" key="2">
    <source>
        <dbReference type="ARBA" id="ARBA00004873"/>
    </source>
</evidence>
<dbReference type="InterPro" id="IPR015890">
    <property type="entry name" value="Chorismate_C"/>
</dbReference>
<comment type="caution">
    <text evidence="18">The sequence shown here is derived from an EMBL/GenBank/DDBJ whole genome shotgun (WGS) entry which is preliminary data.</text>
</comment>
<dbReference type="InterPro" id="IPR006805">
    <property type="entry name" value="Anth_synth_I_N"/>
</dbReference>
<reference evidence="18 19" key="1">
    <citation type="submission" date="2019-11" db="EMBL/GenBank/DDBJ databases">
        <title>Bacillus lacus genome.</title>
        <authorList>
            <person name="Allen C.J."/>
            <person name="Newman J.D."/>
        </authorList>
    </citation>
    <scope>NUCLEOTIDE SEQUENCE [LARGE SCALE GENOMIC DNA]</scope>
    <source>
        <strain evidence="18 19">KCTC 33946</strain>
    </source>
</reference>
<dbReference type="GO" id="GO:0000162">
    <property type="term" value="P:L-tryptophan biosynthetic process"/>
    <property type="evidence" value="ECO:0007669"/>
    <property type="project" value="UniProtKB-UniPathway"/>
</dbReference>
<evidence type="ECO:0000313" key="18">
    <source>
        <dbReference type="EMBL" id="MRX70996.1"/>
    </source>
</evidence>
<keyword evidence="8 15" id="KW-0479">Metal-binding</keyword>
<evidence type="ECO:0000259" key="17">
    <source>
        <dbReference type="Pfam" id="PF04715"/>
    </source>
</evidence>
<keyword evidence="10 15" id="KW-0460">Magnesium</keyword>
<evidence type="ECO:0000256" key="4">
    <source>
        <dbReference type="ARBA" id="ARBA00011575"/>
    </source>
</evidence>
<comment type="catalytic activity">
    <reaction evidence="14 15">
        <text>chorismate + L-glutamine = anthranilate + pyruvate + L-glutamate + H(+)</text>
        <dbReference type="Rhea" id="RHEA:21732"/>
        <dbReference type="ChEBI" id="CHEBI:15361"/>
        <dbReference type="ChEBI" id="CHEBI:15378"/>
        <dbReference type="ChEBI" id="CHEBI:16567"/>
        <dbReference type="ChEBI" id="CHEBI:29748"/>
        <dbReference type="ChEBI" id="CHEBI:29985"/>
        <dbReference type="ChEBI" id="CHEBI:58359"/>
        <dbReference type="EC" id="4.1.3.27"/>
    </reaction>
</comment>
<organism evidence="18 19">
    <name type="scientific">Metabacillus lacus</name>
    <dbReference type="NCBI Taxonomy" id="1983721"/>
    <lineage>
        <taxon>Bacteria</taxon>
        <taxon>Bacillati</taxon>
        <taxon>Bacillota</taxon>
        <taxon>Bacilli</taxon>
        <taxon>Bacillales</taxon>
        <taxon>Bacillaceae</taxon>
        <taxon>Metabacillus</taxon>
    </lineage>
</organism>
<evidence type="ECO:0000256" key="14">
    <source>
        <dbReference type="ARBA" id="ARBA00047683"/>
    </source>
</evidence>
<name>A0A7X2IWB1_9BACI</name>
<dbReference type="Pfam" id="PF04715">
    <property type="entry name" value="Anth_synt_I_N"/>
    <property type="match status" value="1"/>
</dbReference>
<dbReference type="SUPFAM" id="SSF56322">
    <property type="entry name" value="ADC synthase"/>
    <property type="match status" value="1"/>
</dbReference>
<evidence type="ECO:0000256" key="7">
    <source>
        <dbReference type="ARBA" id="ARBA00022605"/>
    </source>
</evidence>
<proteinExistence type="inferred from homology"/>
<evidence type="ECO:0000259" key="16">
    <source>
        <dbReference type="Pfam" id="PF00425"/>
    </source>
</evidence>
<dbReference type="Pfam" id="PF00425">
    <property type="entry name" value="Chorismate_bind"/>
    <property type="match status" value="1"/>
</dbReference>
<dbReference type="PANTHER" id="PTHR11236:SF48">
    <property type="entry name" value="ISOCHORISMATE SYNTHASE MENF"/>
    <property type="match status" value="1"/>
</dbReference>
<evidence type="ECO:0000256" key="5">
    <source>
        <dbReference type="ARBA" id="ARBA00012266"/>
    </source>
</evidence>
<dbReference type="EMBL" id="WKKI01000002">
    <property type="protein sequence ID" value="MRX70996.1"/>
    <property type="molecule type" value="Genomic_DNA"/>
</dbReference>
<dbReference type="GO" id="GO:0004049">
    <property type="term" value="F:anthranilate synthase activity"/>
    <property type="evidence" value="ECO:0007669"/>
    <property type="project" value="UniProtKB-EC"/>
</dbReference>
<dbReference type="PANTHER" id="PTHR11236">
    <property type="entry name" value="AMINOBENZOATE/ANTHRANILATE SYNTHASE"/>
    <property type="match status" value="1"/>
</dbReference>
<dbReference type="InterPro" id="IPR019999">
    <property type="entry name" value="Anth_synth_I-like"/>
</dbReference>
<comment type="cofactor">
    <cofactor evidence="1 15">
        <name>Mg(2+)</name>
        <dbReference type="ChEBI" id="CHEBI:18420"/>
    </cofactor>
</comment>
<evidence type="ECO:0000256" key="8">
    <source>
        <dbReference type="ARBA" id="ARBA00022723"/>
    </source>
</evidence>
<dbReference type="AlphaFoldDB" id="A0A7X2IWB1"/>
<comment type="pathway">
    <text evidence="2 15">Amino-acid biosynthesis; L-tryptophan biosynthesis; L-tryptophan from chorismate: step 1/5.</text>
</comment>
<evidence type="ECO:0000256" key="15">
    <source>
        <dbReference type="RuleBase" id="RU364045"/>
    </source>
</evidence>
<comment type="function">
    <text evidence="13 15">Part of a heterotetrameric complex that catalyzes the two-step biosynthesis of anthranilate, an intermediate in the biosynthesis of L-tryptophan. In the first step, the glutamine-binding beta subunit (TrpG) of anthranilate synthase (AS) provides the glutamine amidotransferase activity which generates ammonia as a substrate that, along with chorismate, is used in the second step, catalyzed by the large alpha subunit of AS (TrpE) to produce anthranilate. In the absence of TrpG, TrpE can synthesize anthranilate directly from chorismate and high concentrations of ammonia.</text>
</comment>
<evidence type="ECO:0000256" key="1">
    <source>
        <dbReference type="ARBA" id="ARBA00001946"/>
    </source>
</evidence>
<dbReference type="PRINTS" id="PR00095">
    <property type="entry name" value="ANTSNTHASEI"/>
</dbReference>
<evidence type="ECO:0000256" key="12">
    <source>
        <dbReference type="ARBA" id="ARBA00023239"/>
    </source>
</evidence>
<comment type="subunit">
    <text evidence="4 15">Heterotetramer consisting of two non-identical subunits: a beta subunit (TrpG) and a large alpha subunit (TrpE).</text>
</comment>
<keyword evidence="12 15" id="KW-0456">Lyase</keyword>